<evidence type="ECO:0000313" key="1">
    <source>
        <dbReference type="EMBL" id="EFV04610.1"/>
    </source>
</evidence>
<dbReference type="Proteomes" id="UP000003874">
    <property type="component" value="Unassembled WGS sequence"/>
</dbReference>
<gene>
    <name evidence="1" type="ORF">HMPREF9420_1241</name>
</gene>
<dbReference type="HOGENOM" id="CLU_3083297_0_0_10"/>
<dbReference type="AlphaFoldDB" id="E6MP23"/>
<dbReference type="STRING" id="888832.HMPREF9420_1241"/>
<accession>E6MP23</accession>
<name>E6MP23_9BACT</name>
<keyword evidence="2" id="KW-1185">Reference proteome</keyword>
<reference evidence="1 2" key="1">
    <citation type="submission" date="2010-12" db="EMBL/GenBank/DDBJ databases">
        <authorList>
            <person name="Muzny D."/>
            <person name="Qin X."/>
            <person name="Deng J."/>
            <person name="Jiang H."/>
            <person name="Liu Y."/>
            <person name="Qu J."/>
            <person name="Song X.-Z."/>
            <person name="Zhang L."/>
            <person name="Thornton R."/>
            <person name="Coyle M."/>
            <person name="Francisco L."/>
            <person name="Jackson L."/>
            <person name="Javaid M."/>
            <person name="Korchina V."/>
            <person name="Kovar C."/>
            <person name="Mata R."/>
            <person name="Mathew T."/>
            <person name="Ngo R."/>
            <person name="Nguyen L."/>
            <person name="Nguyen N."/>
            <person name="Okwuonu G."/>
            <person name="Ongeri F."/>
            <person name="Pham C."/>
            <person name="Simmons D."/>
            <person name="Wilczek-Boney K."/>
            <person name="Hale W."/>
            <person name="Jakkamsetti A."/>
            <person name="Pham P."/>
            <person name="Ruth R."/>
            <person name="San Lucas F."/>
            <person name="Warren J."/>
            <person name="Zhang J."/>
            <person name="Zhao Z."/>
            <person name="Zhou C."/>
            <person name="Zhu D."/>
            <person name="Lee S."/>
            <person name="Bess C."/>
            <person name="Blankenburg K."/>
            <person name="Forbes L."/>
            <person name="Fu Q."/>
            <person name="Gubbala S."/>
            <person name="Hirani K."/>
            <person name="Jayaseelan J.C."/>
            <person name="Lara F."/>
            <person name="Munidasa M."/>
            <person name="Palculict T."/>
            <person name="Patil S."/>
            <person name="Pu L.-L."/>
            <person name="Saada N."/>
            <person name="Tang L."/>
            <person name="Weissenberger G."/>
            <person name="Zhu Y."/>
            <person name="Hemphill L."/>
            <person name="Shang Y."/>
            <person name="Youmans B."/>
            <person name="Ayvaz T."/>
            <person name="Ross M."/>
            <person name="Santibanez J."/>
            <person name="Aqrawi P."/>
            <person name="Gross S."/>
            <person name="Joshi V."/>
            <person name="Fowler G."/>
            <person name="Nazareth L."/>
            <person name="Reid J."/>
            <person name="Worley K."/>
            <person name="Petrosino J."/>
            <person name="Highlander S."/>
            <person name="Gibbs R."/>
        </authorList>
    </citation>
    <scope>NUCLEOTIDE SEQUENCE [LARGE SCALE GENOMIC DNA]</scope>
    <source>
        <strain evidence="1 2">DSM 15606</strain>
    </source>
</reference>
<organism evidence="1 2">
    <name type="scientific">Segatella salivae DSM 15606</name>
    <dbReference type="NCBI Taxonomy" id="888832"/>
    <lineage>
        <taxon>Bacteria</taxon>
        <taxon>Pseudomonadati</taxon>
        <taxon>Bacteroidota</taxon>
        <taxon>Bacteroidia</taxon>
        <taxon>Bacteroidales</taxon>
        <taxon>Prevotellaceae</taxon>
        <taxon>Segatella</taxon>
    </lineage>
</organism>
<evidence type="ECO:0000313" key="2">
    <source>
        <dbReference type="Proteomes" id="UP000003874"/>
    </source>
</evidence>
<protein>
    <submittedName>
        <fullName evidence="1">Uncharacterized protein</fullName>
    </submittedName>
</protein>
<dbReference type="EMBL" id="AEQO01000115">
    <property type="protein sequence ID" value="EFV04610.1"/>
    <property type="molecule type" value="Genomic_DNA"/>
</dbReference>
<sequence>MRYAVTKHHRIKGTTPTTLSKEKCLRKIKKRKSPYDNLLFTYIKHIGMFTFC</sequence>
<comment type="caution">
    <text evidence="1">The sequence shown here is derived from an EMBL/GenBank/DDBJ whole genome shotgun (WGS) entry which is preliminary data.</text>
</comment>
<proteinExistence type="predicted"/>